<dbReference type="Proteomes" id="UP001219567">
    <property type="component" value="Chromosome 4"/>
</dbReference>
<protein>
    <recommendedName>
        <fullName evidence="5">Histone deacetylase complex subunit SAP30 Sin3 binding domain-containing protein</fullName>
    </recommendedName>
</protein>
<reference evidence="3 4" key="1">
    <citation type="submission" date="2023-03" db="EMBL/GenBank/DDBJ databases">
        <title>Mating type loci evolution in Malassezia.</title>
        <authorList>
            <person name="Coelho M.A."/>
        </authorList>
    </citation>
    <scope>NUCLEOTIDE SEQUENCE [LARGE SCALE GENOMIC DNA]</scope>
    <source>
        <strain evidence="3 4">CBS 9725</strain>
    </source>
</reference>
<name>A0AAJ6CHN2_9BASI</name>
<evidence type="ECO:0008006" key="5">
    <source>
        <dbReference type="Google" id="ProtNLM"/>
    </source>
</evidence>
<feature type="region of interest" description="Disordered" evidence="1">
    <location>
        <begin position="78"/>
        <end position="97"/>
    </location>
</feature>
<evidence type="ECO:0000313" key="3">
    <source>
        <dbReference type="EMBL" id="WFD00065.1"/>
    </source>
</evidence>
<evidence type="ECO:0000313" key="4">
    <source>
        <dbReference type="Proteomes" id="UP001219567"/>
    </source>
</evidence>
<organism evidence="3 4">
    <name type="scientific">Malassezia yamatoensis</name>
    <dbReference type="NCBI Taxonomy" id="253288"/>
    <lineage>
        <taxon>Eukaryota</taxon>
        <taxon>Fungi</taxon>
        <taxon>Dikarya</taxon>
        <taxon>Basidiomycota</taxon>
        <taxon>Ustilaginomycotina</taxon>
        <taxon>Malasseziomycetes</taxon>
        <taxon>Malasseziales</taxon>
        <taxon>Malasseziaceae</taxon>
        <taxon>Malassezia</taxon>
    </lineage>
</organism>
<proteinExistence type="predicted"/>
<feature type="chain" id="PRO_5042532845" description="Histone deacetylase complex subunit SAP30 Sin3 binding domain-containing protein" evidence="2">
    <location>
        <begin position="22"/>
        <end position="153"/>
    </location>
</feature>
<evidence type="ECO:0000256" key="1">
    <source>
        <dbReference type="SAM" id="MobiDB-lite"/>
    </source>
</evidence>
<dbReference type="AlphaFoldDB" id="A0AAJ6CHN2"/>
<gene>
    <name evidence="3" type="ORF">MYAM1_002811</name>
</gene>
<accession>A0AAJ6CHN2</accession>
<sequence>MGCRIEAVCKIVVGLLELILATEERVAIHFRDFPFEVTSKYVIRHRLDETYPPSTLLHDPRVDGLTDAQAESDPIVEIAEESEQGAPVRTRSTAQGRKEVQEELSMYDKNEAHERLATLATEHFQSTPAPKESDAIVGFLYRCRTADSELKVV</sequence>
<evidence type="ECO:0000256" key="2">
    <source>
        <dbReference type="SAM" id="SignalP"/>
    </source>
</evidence>
<dbReference type="EMBL" id="CP119946">
    <property type="protein sequence ID" value="WFD00065.1"/>
    <property type="molecule type" value="Genomic_DNA"/>
</dbReference>
<keyword evidence="2" id="KW-0732">Signal</keyword>
<feature type="signal peptide" evidence="2">
    <location>
        <begin position="1"/>
        <end position="21"/>
    </location>
</feature>
<keyword evidence="4" id="KW-1185">Reference proteome</keyword>